<accession>A0AAU9CPX3</accession>
<proteinExistence type="predicted"/>
<dbReference type="AlphaFoldDB" id="A0AAU9CPX3"/>
<organism evidence="1 2">
    <name type="scientific">Leptogranulimonas caecicola</name>
    <dbReference type="NCBI Taxonomy" id="2894156"/>
    <lineage>
        <taxon>Bacteria</taxon>
        <taxon>Bacillati</taxon>
        <taxon>Actinomycetota</taxon>
        <taxon>Coriobacteriia</taxon>
        <taxon>Coriobacteriales</taxon>
        <taxon>Kribbibacteriaceae</taxon>
        <taxon>Leptogranulimonas</taxon>
    </lineage>
</organism>
<sequence>MLLICYAIDIIEGGGNSGYVLLDTNCPELITTFCFNSGALGPYQKQMSMLKKTLNSSSLGAPCLLQLSPLDLFPYDEAVGIAINTDGVPFKPLRRNTSTPKTEWNDLLIPTDQVYGSAYTITSEGYIGDYWFATEGQIEENTGKYACAVTALYTIAGLTWTGSGFLIDPFSDWSCYDQLWKYTGTTGTGEYSSAGAMLGTTEMDKIGPGFVEFCRARGFPQNQSNTFSPAFSSFQNQVSNTKHSVFSASITRLDGSISGHSMSVNGWACLKRAGLTMNTLSVFDGWYNMKYLNVSYSGYRTTHGTYF</sequence>
<keyword evidence="2" id="KW-1185">Reference proteome</keyword>
<gene>
    <name evidence="1" type="ORF">ATTO_15680</name>
</gene>
<evidence type="ECO:0000313" key="1">
    <source>
        <dbReference type="EMBL" id="BDC91696.1"/>
    </source>
</evidence>
<evidence type="ECO:0000313" key="2">
    <source>
        <dbReference type="Proteomes" id="UP001431186"/>
    </source>
</evidence>
<dbReference type="KEGG" id="lcal:ATTO_15680"/>
<reference evidence="1" key="1">
    <citation type="submission" date="2021-11" db="EMBL/GenBank/DDBJ databases">
        <title>Complete genome sequence of Atopobiaceae bacterium TOC12.</title>
        <authorList>
            <person name="Morinaga K."/>
            <person name="Kusada H."/>
            <person name="Tamaki H."/>
        </authorList>
    </citation>
    <scope>NUCLEOTIDE SEQUENCE</scope>
    <source>
        <strain evidence="1">TOC12</strain>
    </source>
</reference>
<dbReference type="EMBL" id="AP025285">
    <property type="protein sequence ID" value="BDC91696.1"/>
    <property type="molecule type" value="Genomic_DNA"/>
</dbReference>
<protein>
    <submittedName>
        <fullName evidence="1">Uncharacterized protein</fullName>
    </submittedName>
</protein>
<dbReference type="Proteomes" id="UP001431186">
    <property type="component" value="Chromosome"/>
</dbReference>
<name>A0AAU9CPX3_9ACTN</name>